<feature type="region of interest" description="Disordered" evidence="1">
    <location>
        <begin position="86"/>
        <end position="107"/>
    </location>
</feature>
<evidence type="ECO:0000313" key="2">
    <source>
        <dbReference type="EMBL" id="KAJ1176715.1"/>
    </source>
</evidence>
<gene>
    <name evidence="2" type="ORF">NDU88_001983</name>
</gene>
<keyword evidence="3" id="KW-1185">Reference proteome</keyword>
<dbReference type="EMBL" id="JANPWB010000006">
    <property type="protein sequence ID" value="KAJ1176715.1"/>
    <property type="molecule type" value="Genomic_DNA"/>
</dbReference>
<dbReference type="AlphaFoldDB" id="A0AAV7TKH0"/>
<accession>A0AAV7TKH0</accession>
<evidence type="ECO:0000313" key="3">
    <source>
        <dbReference type="Proteomes" id="UP001066276"/>
    </source>
</evidence>
<evidence type="ECO:0000256" key="1">
    <source>
        <dbReference type="SAM" id="MobiDB-lite"/>
    </source>
</evidence>
<sequence length="134" mass="15032">MAQTPERDEKTKVKTGIRIVETRVKNEKTKEGLLVFQVINRGGDVKGQKTEQEELLGADGGIRRKLFVLPMEIRVANENVEQRCSENDRASEAAELKASQELDRDKEHQFTSEAVIAGKMLNSAIRQSAESMSM</sequence>
<proteinExistence type="predicted"/>
<reference evidence="2" key="1">
    <citation type="journal article" date="2022" name="bioRxiv">
        <title>Sequencing and chromosome-scale assembly of the giantPleurodeles waltlgenome.</title>
        <authorList>
            <person name="Brown T."/>
            <person name="Elewa A."/>
            <person name="Iarovenko S."/>
            <person name="Subramanian E."/>
            <person name="Araus A.J."/>
            <person name="Petzold A."/>
            <person name="Susuki M."/>
            <person name="Suzuki K.-i.T."/>
            <person name="Hayashi T."/>
            <person name="Toyoda A."/>
            <person name="Oliveira C."/>
            <person name="Osipova E."/>
            <person name="Leigh N.D."/>
            <person name="Simon A."/>
            <person name="Yun M.H."/>
        </authorList>
    </citation>
    <scope>NUCLEOTIDE SEQUENCE</scope>
    <source>
        <strain evidence="2">20211129_DDA</strain>
        <tissue evidence="2">Liver</tissue>
    </source>
</reference>
<comment type="caution">
    <text evidence="2">The sequence shown here is derived from an EMBL/GenBank/DDBJ whole genome shotgun (WGS) entry which is preliminary data.</text>
</comment>
<dbReference type="Proteomes" id="UP001066276">
    <property type="component" value="Chromosome 3_2"/>
</dbReference>
<name>A0AAV7TKH0_PLEWA</name>
<organism evidence="2 3">
    <name type="scientific">Pleurodeles waltl</name>
    <name type="common">Iberian ribbed newt</name>
    <dbReference type="NCBI Taxonomy" id="8319"/>
    <lineage>
        <taxon>Eukaryota</taxon>
        <taxon>Metazoa</taxon>
        <taxon>Chordata</taxon>
        <taxon>Craniata</taxon>
        <taxon>Vertebrata</taxon>
        <taxon>Euteleostomi</taxon>
        <taxon>Amphibia</taxon>
        <taxon>Batrachia</taxon>
        <taxon>Caudata</taxon>
        <taxon>Salamandroidea</taxon>
        <taxon>Salamandridae</taxon>
        <taxon>Pleurodelinae</taxon>
        <taxon>Pleurodeles</taxon>
    </lineage>
</organism>
<protein>
    <submittedName>
        <fullName evidence="2">Uncharacterized protein</fullName>
    </submittedName>
</protein>